<evidence type="ECO:0008006" key="4">
    <source>
        <dbReference type="Google" id="ProtNLM"/>
    </source>
</evidence>
<dbReference type="EMBL" id="CP018154">
    <property type="protein sequence ID" value="APG62059.1"/>
    <property type="molecule type" value="Genomic_DNA"/>
</dbReference>
<dbReference type="Proteomes" id="UP000242561">
    <property type="component" value="Chromosome"/>
</dbReference>
<gene>
    <name evidence="2" type="ORF">LPB140_03645</name>
</gene>
<evidence type="ECO:0000313" key="2">
    <source>
        <dbReference type="EMBL" id="APG62059.1"/>
    </source>
</evidence>
<proteinExistence type="predicted"/>
<evidence type="ECO:0000256" key="1">
    <source>
        <dbReference type="SAM" id="SignalP"/>
    </source>
</evidence>
<name>A0A1L3JAB4_9SPHN</name>
<feature type="chain" id="PRO_5012611460" description="DUF2796 domain-containing protein" evidence="1">
    <location>
        <begin position="22"/>
        <end position="173"/>
    </location>
</feature>
<sequence>MKLFRPVLLLSMLMVPMSLQAHLLPKQNVTMKILDNSANFVVSVPISALPNVDENKDGKASLREIRNQEKWIEQQFKSGFTITNNGKKGTDLMVMAMPPETDGDHHHHSDYVVILYRVQFDEIPNNPIISTNLFGTHSDEGKMVIRATMGVEKELATLTPALNWHEFFKKPNI</sequence>
<dbReference type="KEGG" id="sphl:LPB140_03645"/>
<accession>A0A1L3JAB4</accession>
<feature type="signal peptide" evidence="1">
    <location>
        <begin position="1"/>
        <end position="21"/>
    </location>
</feature>
<organism evidence="2 3">
    <name type="scientific">Sphingorhabdus lutea</name>
    <dbReference type="NCBI Taxonomy" id="1913578"/>
    <lineage>
        <taxon>Bacteria</taxon>
        <taxon>Pseudomonadati</taxon>
        <taxon>Pseudomonadota</taxon>
        <taxon>Alphaproteobacteria</taxon>
        <taxon>Sphingomonadales</taxon>
        <taxon>Sphingomonadaceae</taxon>
        <taxon>Sphingorhabdus</taxon>
    </lineage>
</organism>
<reference evidence="2 3" key="1">
    <citation type="submission" date="2016-11" db="EMBL/GenBank/DDBJ databases">
        <title>Sphingorhabdus sp. LPB0140, isolated from marine environment.</title>
        <authorList>
            <person name="Kim E."/>
            <person name="Yi H."/>
        </authorList>
    </citation>
    <scope>NUCLEOTIDE SEQUENCE [LARGE SCALE GENOMIC DNA]</scope>
    <source>
        <strain evidence="2 3">LPB0140</strain>
    </source>
</reference>
<evidence type="ECO:0000313" key="3">
    <source>
        <dbReference type="Proteomes" id="UP000242561"/>
    </source>
</evidence>
<keyword evidence="1" id="KW-0732">Signal</keyword>
<protein>
    <recommendedName>
        <fullName evidence="4">DUF2796 domain-containing protein</fullName>
    </recommendedName>
</protein>
<dbReference type="RefSeq" id="WP_072558707.1">
    <property type="nucleotide sequence ID" value="NZ_CP018154.1"/>
</dbReference>
<dbReference type="AlphaFoldDB" id="A0A1L3JAB4"/>
<keyword evidence="3" id="KW-1185">Reference proteome</keyword>